<reference evidence="4 5" key="1">
    <citation type="submission" date="2016-10" db="EMBL/GenBank/DDBJ databases">
        <authorList>
            <person name="de Groot N.N."/>
        </authorList>
    </citation>
    <scope>NUCLEOTIDE SEQUENCE [LARGE SCALE GENOMIC DNA]</scope>
    <source>
        <strain evidence="4 5">DSM 25383</strain>
    </source>
</reference>
<feature type="chain" id="PRO_5010325340" evidence="2">
    <location>
        <begin position="20"/>
        <end position="468"/>
    </location>
</feature>
<dbReference type="SUPFAM" id="SSF52266">
    <property type="entry name" value="SGNH hydrolase"/>
    <property type="match status" value="1"/>
</dbReference>
<dbReference type="Gene3D" id="3.40.50.1110">
    <property type="entry name" value="SGNH hydrolase"/>
    <property type="match status" value="1"/>
</dbReference>
<evidence type="ECO:0000256" key="2">
    <source>
        <dbReference type="SAM" id="SignalP"/>
    </source>
</evidence>
<keyword evidence="5" id="KW-1185">Reference proteome</keyword>
<keyword evidence="1" id="KW-0378">Hydrolase</keyword>
<organism evidence="4 5">
    <name type="scientific">Alistipes timonensis JC136</name>
    <dbReference type="NCBI Taxonomy" id="1033731"/>
    <lineage>
        <taxon>Bacteria</taxon>
        <taxon>Pseudomonadati</taxon>
        <taxon>Bacteroidota</taxon>
        <taxon>Bacteroidia</taxon>
        <taxon>Bacteroidales</taxon>
        <taxon>Rikenellaceae</taxon>
        <taxon>Alistipes</taxon>
    </lineage>
</organism>
<dbReference type="AlphaFoldDB" id="A0A1H3ZVX0"/>
<evidence type="ECO:0000259" key="3">
    <source>
        <dbReference type="Pfam" id="PF03629"/>
    </source>
</evidence>
<dbReference type="Proteomes" id="UP000183253">
    <property type="component" value="Unassembled WGS sequence"/>
</dbReference>
<keyword evidence="2" id="KW-0732">Signal</keyword>
<gene>
    <name evidence="4" type="ORF">SAMN05444145_102353</name>
</gene>
<dbReference type="STRING" id="1033731.SAMN05444145_102353"/>
<dbReference type="Pfam" id="PF03629">
    <property type="entry name" value="SASA"/>
    <property type="match status" value="1"/>
</dbReference>
<dbReference type="InterPro" id="IPR005181">
    <property type="entry name" value="SASA"/>
</dbReference>
<accession>A0A1H3ZVX0</accession>
<protein>
    <submittedName>
        <fullName evidence="4">Sialate O-acetylesterase</fullName>
    </submittedName>
</protein>
<dbReference type="InterPro" id="IPR036514">
    <property type="entry name" value="SGNH_hydro_sf"/>
</dbReference>
<feature type="domain" description="Sialate O-acetylesterase" evidence="3">
    <location>
        <begin position="104"/>
        <end position="355"/>
    </location>
</feature>
<dbReference type="EMBL" id="FNRI01000002">
    <property type="protein sequence ID" value="SEA27561.1"/>
    <property type="molecule type" value="Genomic_DNA"/>
</dbReference>
<dbReference type="PANTHER" id="PTHR22901">
    <property type="entry name" value="SIALATE O-ACETYLESTERASE"/>
    <property type="match status" value="1"/>
</dbReference>
<dbReference type="InterPro" id="IPR039329">
    <property type="entry name" value="SIAE"/>
</dbReference>
<name>A0A1H3ZVX0_9BACT</name>
<dbReference type="GO" id="GO:0001681">
    <property type="term" value="F:sialate O-acetylesterase activity"/>
    <property type="evidence" value="ECO:0007669"/>
    <property type="project" value="InterPro"/>
</dbReference>
<dbReference type="RefSeq" id="WP_010262965.1">
    <property type="nucleotide sequence ID" value="NZ_CAEG01000012.1"/>
</dbReference>
<sequence length="468" mass="52355">MKKMLLLLFGLATVWSVAAKVTLPDAIGSNMVLQQNTDVRLWGWADPHAAVKVEASWGAKASAKSDGEGRWEVTLKTPAGSYEPQRITVASGDKRVLDNVLIGEVWFCSGQSNMDMPLGGYWNGLIEGGNEVIACADAQRDRIRFLKVAYSQGYTPQDRVPGAWNEFTTATAARCSATAYFFAEMLSRALNVPVGVIDSSWGGSRIECWTPRAALETYPDIDLDEKAVAELPDYMRPMAMYNAMVYPLTRYAVRGFLWYQGESNIGRHTEYAARMADMVAGWRAQWGLGELPFYFVEIAPFGYGNGLSPYLREAQCRAQALIPGSGMVSTNDLVLPCEEGNIHPRDKRSVGRRLAFWALNRTYGRKDVACENMQFRTMEIRDGKVFLSFDNTFGGFGRAFDLRGFEICGPDRVFRPAQVHFEGNERLIVFLPDIPEPVAVRYGFRDFQPGNVVNTRELPLVPFRTDDF</sequence>
<evidence type="ECO:0000313" key="4">
    <source>
        <dbReference type="EMBL" id="SEA27561.1"/>
    </source>
</evidence>
<evidence type="ECO:0000256" key="1">
    <source>
        <dbReference type="ARBA" id="ARBA00022801"/>
    </source>
</evidence>
<dbReference type="OrthoDB" id="9816001at2"/>
<feature type="signal peptide" evidence="2">
    <location>
        <begin position="1"/>
        <end position="19"/>
    </location>
</feature>
<proteinExistence type="predicted"/>
<dbReference type="GO" id="GO:0005975">
    <property type="term" value="P:carbohydrate metabolic process"/>
    <property type="evidence" value="ECO:0007669"/>
    <property type="project" value="TreeGrafter"/>
</dbReference>
<dbReference type="PANTHER" id="PTHR22901:SF0">
    <property type="entry name" value="SIALATE O-ACETYLESTERASE"/>
    <property type="match status" value="1"/>
</dbReference>
<evidence type="ECO:0000313" key="5">
    <source>
        <dbReference type="Proteomes" id="UP000183253"/>
    </source>
</evidence>